<evidence type="ECO:0000313" key="4">
    <source>
        <dbReference type="Proteomes" id="UP000281899"/>
    </source>
</evidence>
<keyword evidence="2" id="KW-0812">Transmembrane</keyword>
<keyword evidence="2" id="KW-1133">Transmembrane helix</keyword>
<feature type="compositionally biased region" description="Low complexity" evidence="1">
    <location>
        <begin position="162"/>
        <end position="186"/>
    </location>
</feature>
<sequence>METPELLAAKSRELLNDQLASVDGNNAKAGTITAISALFIPISFSVFDKIATTQFWVLIFFIPIILNLSGIYFLMMAMRPKKLFHGMGFSEIHQHKDEEPEQIYLFEIGINRDSYNDNKIPISKQNNFIKYGLYFIYSSAIVLTLIFFINLITVKPKNMSDNNQNTSTSSGNNSNQTSGGNNASTGRQIPSTNSGQRSVIEKGGNPKGDILKK</sequence>
<keyword evidence="2" id="KW-0472">Membrane</keyword>
<protein>
    <submittedName>
        <fullName evidence="3">Uncharacterized protein</fullName>
    </submittedName>
</protein>
<feature type="compositionally biased region" description="Polar residues" evidence="1">
    <location>
        <begin position="187"/>
        <end position="197"/>
    </location>
</feature>
<organism evidence="3 4">
    <name type="scientific">Chryseobacterium cucumeris</name>
    <dbReference type="NCBI Taxonomy" id="1813611"/>
    <lineage>
        <taxon>Bacteria</taxon>
        <taxon>Pseudomonadati</taxon>
        <taxon>Bacteroidota</taxon>
        <taxon>Flavobacteriia</taxon>
        <taxon>Flavobacteriales</taxon>
        <taxon>Weeksellaceae</taxon>
        <taxon>Chryseobacterium group</taxon>
        <taxon>Chryseobacterium</taxon>
    </lineage>
</organism>
<proteinExistence type="predicted"/>
<feature type="region of interest" description="Disordered" evidence="1">
    <location>
        <begin position="162"/>
        <end position="213"/>
    </location>
</feature>
<name>A0ABX9XAP9_9FLAO</name>
<accession>A0ABX9XAP9</accession>
<evidence type="ECO:0000256" key="2">
    <source>
        <dbReference type="SAM" id="Phobius"/>
    </source>
</evidence>
<dbReference type="Proteomes" id="UP000281899">
    <property type="component" value="Unassembled WGS sequence"/>
</dbReference>
<dbReference type="GeneID" id="301712466"/>
<keyword evidence="4" id="KW-1185">Reference proteome</keyword>
<dbReference type="EMBL" id="RJTW01000004">
    <property type="protein sequence ID" value="ROH94283.1"/>
    <property type="molecule type" value="Genomic_DNA"/>
</dbReference>
<evidence type="ECO:0000256" key="1">
    <source>
        <dbReference type="SAM" id="MobiDB-lite"/>
    </source>
</evidence>
<comment type="caution">
    <text evidence="3">The sequence shown here is derived from an EMBL/GenBank/DDBJ whole genome shotgun (WGS) entry which is preliminary data.</text>
</comment>
<feature type="transmembrane region" description="Helical" evidence="2">
    <location>
        <begin position="29"/>
        <end position="47"/>
    </location>
</feature>
<feature type="transmembrane region" description="Helical" evidence="2">
    <location>
        <begin position="131"/>
        <end position="152"/>
    </location>
</feature>
<gene>
    <name evidence="3" type="ORF">EGI15_07260</name>
</gene>
<feature type="transmembrane region" description="Helical" evidence="2">
    <location>
        <begin position="53"/>
        <end position="75"/>
    </location>
</feature>
<reference evidence="3 4" key="1">
    <citation type="submission" date="2018-11" db="EMBL/GenBank/DDBJ databases">
        <title>Proposal to divide the Flavobacteriaceae and reorganize its genera based on Amino Acid Identity values calculated from whole genome sequences.</title>
        <authorList>
            <person name="Nicholson A.C."/>
            <person name="Gulvik C.A."/>
            <person name="Whitney A.M."/>
            <person name="Humrighouse B.W."/>
            <person name="Bell M."/>
            <person name="Holmes B."/>
            <person name="Steigerwalt A."/>
            <person name="Villarma A."/>
            <person name="Sheth M."/>
            <person name="Batra D."/>
            <person name="Pryor J."/>
            <person name="Bernardet J.-F."/>
            <person name="Hugo C."/>
            <person name="Kampfer P."/>
            <person name="Newman J."/>
            <person name="Mcquiston J.R."/>
        </authorList>
    </citation>
    <scope>NUCLEOTIDE SEQUENCE [LARGE SCALE GENOMIC DNA]</scope>
    <source>
        <strain evidence="3 4">G0235</strain>
    </source>
</reference>
<evidence type="ECO:0000313" key="3">
    <source>
        <dbReference type="EMBL" id="ROH94283.1"/>
    </source>
</evidence>
<dbReference type="RefSeq" id="WP_123278357.1">
    <property type="nucleotide sequence ID" value="NZ_CP158807.1"/>
</dbReference>